<dbReference type="InterPro" id="IPR000884">
    <property type="entry name" value="TSP1_rpt"/>
</dbReference>
<evidence type="ECO:0000256" key="1">
    <source>
        <dbReference type="ARBA" id="ARBA00004613"/>
    </source>
</evidence>
<comment type="caution">
    <text evidence="6">Lacks conserved residue(s) required for the propagation of feature annotation.</text>
</comment>
<evidence type="ECO:0000256" key="3">
    <source>
        <dbReference type="ARBA" id="ARBA00022525"/>
    </source>
</evidence>
<proteinExistence type="inferred from homology"/>
<evidence type="ECO:0000256" key="6">
    <source>
        <dbReference type="PROSITE-ProRule" id="PRU00039"/>
    </source>
</evidence>
<dbReference type="GeneTree" id="ENSGT00940000160207"/>
<dbReference type="InterPro" id="IPR050941">
    <property type="entry name" value="CCN"/>
</dbReference>
<evidence type="ECO:0000259" key="10">
    <source>
        <dbReference type="PROSITE" id="PS51323"/>
    </source>
</evidence>
<keyword evidence="12" id="KW-1185">Reference proteome</keyword>
<evidence type="ECO:0000256" key="2">
    <source>
        <dbReference type="ARBA" id="ARBA00008125"/>
    </source>
</evidence>
<dbReference type="InterPro" id="IPR017891">
    <property type="entry name" value="Insulin_GF-bd_Cys-rich_CS"/>
</dbReference>
<dbReference type="PROSITE" id="PS00222">
    <property type="entry name" value="IGFBP_N_1"/>
    <property type="match status" value="1"/>
</dbReference>
<feature type="domain" description="CTCK" evidence="8">
    <location>
        <begin position="248"/>
        <end position="316"/>
    </location>
</feature>
<keyword evidence="5" id="KW-1015">Disulfide bond</keyword>
<feature type="chain" id="PRO_5034290686" evidence="7">
    <location>
        <begin position="24"/>
        <end position="316"/>
    </location>
</feature>
<dbReference type="Gene3D" id="2.10.70.10">
    <property type="entry name" value="Complement Module, domain 1"/>
    <property type="match status" value="1"/>
</dbReference>
<gene>
    <name evidence="11" type="primary">CCN5</name>
</gene>
<dbReference type="InterPro" id="IPR006207">
    <property type="entry name" value="Cys_knot_C"/>
</dbReference>
<organism evidence="11 12">
    <name type="scientific">Leptobrachium leishanense</name>
    <name type="common">Leishan spiny toad</name>
    <dbReference type="NCBI Taxonomy" id="445787"/>
    <lineage>
        <taxon>Eukaryota</taxon>
        <taxon>Metazoa</taxon>
        <taxon>Chordata</taxon>
        <taxon>Craniata</taxon>
        <taxon>Vertebrata</taxon>
        <taxon>Euteleostomi</taxon>
        <taxon>Amphibia</taxon>
        <taxon>Batrachia</taxon>
        <taxon>Anura</taxon>
        <taxon>Pelobatoidea</taxon>
        <taxon>Megophryidae</taxon>
        <taxon>Leptobrachium</taxon>
    </lineage>
</organism>
<dbReference type="Gene3D" id="2.20.100.10">
    <property type="entry name" value="Thrombospondin type-1 (TSP1) repeat"/>
    <property type="match status" value="1"/>
</dbReference>
<dbReference type="Proteomes" id="UP000694569">
    <property type="component" value="Unplaced"/>
</dbReference>
<dbReference type="SUPFAM" id="SSF57603">
    <property type="entry name" value="FnI-like domain"/>
    <property type="match status" value="1"/>
</dbReference>
<dbReference type="PANTHER" id="PTHR11348">
    <property type="entry name" value="CONNECTIVE TISSUE GROWTH FACTOR-RELATED"/>
    <property type="match status" value="1"/>
</dbReference>
<feature type="domain" description="IGFBP N-terminal" evidence="10">
    <location>
        <begin position="22"/>
        <end position="94"/>
    </location>
</feature>
<evidence type="ECO:0000313" key="11">
    <source>
        <dbReference type="Ensembl" id="ENSLLEP00000035528.1"/>
    </source>
</evidence>
<dbReference type="InterPro" id="IPR000867">
    <property type="entry name" value="IGFBP-like"/>
</dbReference>
<comment type="similarity">
    <text evidence="2">Belongs to the CCN family.</text>
</comment>
<dbReference type="SMART" id="SM00214">
    <property type="entry name" value="VWC"/>
    <property type="match status" value="1"/>
</dbReference>
<feature type="domain" description="VWFC" evidence="9">
    <location>
        <begin position="97"/>
        <end position="163"/>
    </location>
</feature>
<reference evidence="11" key="2">
    <citation type="submission" date="2025-09" db="UniProtKB">
        <authorList>
            <consortium name="Ensembl"/>
        </authorList>
    </citation>
    <scope>IDENTIFICATION</scope>
</reference>
<keyword evidence="4 7" id="KW-0732">Signal</keyword>
<dbReference type="Pfam" id="PF19035">
    <property type="entry name" value="TSP1_CCN"/>
    <property type="match status" value="1"/>
</dbReference>
<dbReference type="InterPro" id="IPR001007">
    <property type="entry name" value="VWF_dom"/>
</dbReference>
<dbReference type="PROSITE" id="PS01225">
    <property type="entry name" value="CTCK_2"/>
    <property type="match status" value="1"/>
</dbReference>
<dbReference type="SUPFAM" id="SSF82895">
    <property type="entry name" value="TSP-1 type 1 repeat"/>
    <property type="match status" value="1"/>
</dbReference>
<evidence type="ECO:0000256" key="4">
    <source>
        <dbReference type="ARBA" id="ARBA00022729"/>
    </source>
</evidence>
<dbReference type="InterPro" id="IPR036383">
    <property type="entry name" value="TSP1_rpt_sf"/>
</dbReference>
<reference evidence="11" key="1">
    <citation type="submission" date="2025-08" db="UniProtKB">
        <authorList>
            <consortium name="Ensembl"/>
        </authorList>
    </citation>
    <scope>IDENTIFICATION</scope>
</reference>
<dbReference type="Pfam" id="PF00093">
    <property type="entry name" value="VWC"/>
    <property type="match status" value="1"/>
</dbReference>
<dbReference type="GO" id="GO:0008201">
    <property type="term" value="F:heparin binding"/>
    <property type="evidence" value="ECO:0007669"/>
    <property type="project" value="TreeGrafter"/>
</dbReference>
<comment type="subcellular location">
    <subcellularLocation>
        <location evidence="1">Secreted</location>
    </subcellularLocation>
</comment>
<name>A0A8C5QCN4_9ANUR</name>
<dbReference type="GO" id="GO:0007165">
    <property type="term" value="P:signal transduction"/>
    <property type="evidence" value="ECO:0007669"/>
    <property type="project" value="InterPro"/>
</dbReference>
<dbReference type="SUPFAM" id="SSF57184">
    <property type="entry name" value="Growth factor receptor domain"/>
    <property type="match status" value="1"/>
</dbReference>
<dbReference type="GO" id="GO:0045597">
    <property type="term" value="P:positive regulation of cell differentiation"/>
    <property type="evidence" value="ECO:0007669"/>
    <property type="project" value="TreeGrafter"/>
</dbReference>
<dbReference type="SMART" id="SM00041">
    <property type="entry name" value="CT"/>
    <property type="match status" value="1"/>
</dbReference>
<dbReference type="GO" id="GO:0005178">
    <property type="term" value="F:integrin binding"/>
    <property type="evidence" value="ECO:0007669"/>
    <property type="project" value="TreeGrafter"/>
</dbReference>
<dbReference type="GO" id="GO:0005615">
    <property type="term" value="C:extracellular space"/>
    <property type="evidence" value="ECO:0007669"/>
    <property type="project" value="TreeGrafter"/>
</dbReference>
<evidence type="ECO:0000256" key="7">
    <source>
        <dbReference type="SAM" id="SignalP"/>
    </source>
</evidence>
<dbReference type="PANTHER" id="PTHR11348:SF22">
    <property type="entry name" value="CCN FAMILY MEMBER 5"/>
    <property type="match status" value="1"/>
</dbReference>
<dbReference type="PROSITE" id="PS51323">
    <property type="entry name" value="IGFBP_N_2"/>
    <property type="match status" value="1"/>
</dbReference>
<dbReference type="AlphaFoldDB" id="A0A8C5QCN4"/>
<feature type="signal peptide" evidence="7">
    <location>
        <begin position="1"/>
        <end position="23"/>
    </location>
</feature>
<dbReference type="PROSITE" id="PS01208">
    <property type="entry name" value="VWFC_1"/>
    <property type="match status" value="1"/>
</dbReference>
<sequence>MKVLLENRSALVLVSCLVTQIYAQLCRTPCSCSWIKPRCPAGVPLIMDGCGCCRICARRLGEPCNHIHLCDQTQELLCDFSTSSIGRDGTCNYNHDGSCEMDGKVYQDGDTFKPSCKFQCRCLDGGVTCTPLCSEDVQLPTAECPFPRRVEIPGKCCQEWICDGQRNRLSNDLVRGPIVPEGSPRIRPFICTEWSTEWSSCSTSCGMGVSSRVSNKNLECRLETQSRLCMVRPCREIIPNTNIKNTACTPTIFSPNPVRFEIQDCVSIKAFAVIFCGSCGTRHCVPYQTSNELVDFHCRTGLMRKMMMFIKSCVCY</sequence>
<protein>
    <submittedName>
        <fullName evidence="11">Cellular communication network factor 5</fullName>
    </submittedName>
</protein>
<dbReference type="Ensembl" id="ENSLLET00000036882.1">
    <property type="protein sequence ID" value="ENSLLEP00000035528.1"/>
    <property type="gene ID" value="ENSLLEG00000022491.1"/>
</dbReference>
<dbReference type="InterPro" id="IPR043973">
    <property type="entry name" value="TSP1_CCN"/>
</dbReference>
<evidence type="ECO:0000313" key="12">
    <source>
        <dbReference type="Proteomes" id="UP000694569"/>
    </source>
</evidence>
<evidence type="ECO:0000256" key="5">
    <source>
        <dbReference type="ARBA" id="ARBA00023157"/>
    </source>
</evidence>
<dbReference type="GO" id="GO:0007155">
    <property type="term" value="P:cell adhesion"/>
    <property type="evidence" value="ECO:0007669"/>
    <property type="project" value="TreeGrafter"/>
</dbReference>
<keyword evidence="3" id="KW-0964">Secreted</keyword>
<dbReference type="InterPro" id="IPR009030">
    <property type="entry name" value="Growth_fac_rcpt_cys_sf"/>
</dbReference>
<evidence type="ECO:0000259" key="8">
    <source>
        <dbReference type="PROSITE" id="PS01225"/>
    </source>
</evidence>
<evidence type="ECO:0000259" key="9">
    <source>
        <dbReference type="PROSITE" id="PS50184"/>
    </source>
</evidence>
<dbReference type="PROSITE" id="PS50184">
    <property type="entry name" value="VWFC_2"/>
    <property type="match status" value="1"/>
</dbReference>
<dbReference type="SMART" id="SM00121">
    <property type="entry name" value="IB"/>
    <property type="match status" value="1"/>
</dbReference>
<accession>A0A8C5QCN4</accession>
<dbReference type="Pfam" id="PF00219">
    <property type="entry name" value="IGFBP"/>
    <property type="match status" value="1"/>
</dbReference>
<dbReference type="OrthoDB" id="365605at2759"/>
<dbReference type="PROSITE" id="PS50092">
    <property type="entry name" value="TSP1"/>
    <property type="match status" value="1"/>
</dbReference>
<dbReference type="GO" id="GO:0031012">
    <property type="term" value="C:extracellular matrix"/>
    <property type="evidence" value="ECO:0007669"/>
    <property type="project" value="TreeGrafter"/>
</dbReference>
<dbReference type="SMART" id="SM00209">
    <property type="entry name" value="TSP1"/>
    <property type="match status" value="1"/>
</dbReference>